<evidence type="ECO:0000256" key="1">
    <source>
        <dbReference type="ARBA" id="ARBA00005495"/>
    </source>
</evidence>
<gene>
    <name evidence="6" type="ORF">I9W82_005649</name>
</gene>
<dbReference type="PANTHER" id="PTHR33337">
    <property type="entry name" value="GFA DOMAIN-CONTAINING PROTEIN"/>
    <property type="match status" value="1"/>
</dbReference>
<dbReference type="EMBL" id="JAEOAQ010000009">
    <property type="protein sequence ID" value="KAG5416685.1"/>
    <property type="molecule type" value="Genomic_DNA"/>
</dbReference>
<dbReference type="GeneID" id="93654278"/>
<accession>A0A8H7ZC09</accession>
<dbReference type="SUPFAM" id="SSF51316">
    <property type="entry name" value="Mss4-like"/>
    <property type="match status" value="1"/>
</dbReference>
<dbReference type="GO" id="GO:0046872">
    <property type="term" value="F:metal ion binding"/>
    <property type="evidence" value="ECO:0007669"/>
    <property type="project" value="UniProtKB-KW"/>
</dbReference>
<evidence type="ECO:0000256" key="2">
    <source>
        <dbReference type="ARBA" id="ARBA00022723"/>
    </source>
</evidence>
<dbReference type="OrthoDB" id="4001640at2759"/>
<comment type="similarity">
    <text evidence="1">Belongs to the Gfa family.</text>
</comment>
<organism evidence="6 7">
    <name type="scientific">Candida metapsilosis</name>
    <dbReference type="NCBI Taxonomy" id="273372"/>
    <lineage>
        <taxon>Eukaryota</taxon>
        <taxon>Fungi</taxon>
        <taxon>Dikarya</taxon>
        <taxon>Ascomycota</taxon>
        <taxon>Saccharomycotina</taxon>
        <taxon>Pichiomycetes</taxon>
        <taxon>Debaryomycetaceae</taxon>
        <taxon>Candida/Lodderomyces clade</taxon>
        <taxon>Candida</taxon>
    </lineage>
</organism>
<evidence type="ECO:0000313" key="7">
    <source>
        <dbReference type="Proteomes" id="UP000669133"/>
    </source>
</evidence>
<evidence type="ECO:0000256" key="4">
    <source>
        <dbReference type="ARBA" id="ARBA00023239"/>
    </source>
</evidence>
<feature type="domain" description="CENP-V/GFA" evidence="5">
    <location>
        <begin position="3"/>
        <end position="123"/>
    </location>
</feature>
<evidence type="ECO:0000256" key="3">
    <source>
        <dbReference type="ARBA" id="ARBA00022833"/>
    </source>
</evidence>
<evidence type="ECO:0000259" key="5">
    <source>
        <dbReference type="PROSITE" id="PS51891"/>
    </source>
</evidence>
<keyword evidence="3" id="KW-0862">Zinc</keyword>
<dbReference type="InterPro" id="IPR006913">
    <property type="entry name" value="CENP-V/GFA"/>
</dbReference>
<sequence>MSYTGSCLCGEVSFKLIGEPSRSFVCYCIDCRKGSGHLGQFMSQYATDKVEIEDKNGNIAGYIVEKTKSGHPKRKQFCKGCGCTIRTLPMKFNGEVSMFRSSLVDENFAKLAPQAALFGDEKDKFTEGIKSEYC</sequence>
<dbReference type="InterPro" id="IPR011057">
    <property type="entry name" value="Mss4-like_sf"/>
</dbReference>
<dbReference type="Pfam" id="PF04828">
    <property type="entry name" value="GFA"/>
    <property type="match status" value="1"/>
</dbReference>
<dbReference type="AlphaFoldDB" id="A0A8H7ZC09"/>
<dbReference type="PROSITE" id="PS51891">
    <property type="entry name" value="CENP_V_GFA"/>
    <property type="match status" value="1"/>
</dbReference>
<dbReference type="Proteomes" id="UP000669133">
    <property type="component" value="Unassembled WGS sequence"/>
</dbReference>
<dbReference type="GO" id="GO:0016846">
    <property type="term" value="F:carbon-sulfur lyase activity"/>
    <property type="evidence" value="ECO:0007669"/>
    <property type="project" value="InterPro"/>
</dbReference>
<evidence type="ECO:0000313" key="6">
    <source>
        <dbReference type="EMBL" id="KAG5416685.1"/>
    </source>
</evidence>
<reference evidence="6 7" key="1">
    <citation type="submission" date="2020-12" db="EMBL/GenBank/DDBJ databases">
        <title>Effect of drift, selection, and recombination on the evolution of hybrid genomes in Candida yeast pathogens.</title>
        <authorList>
            <person name="Mixao V."/>
            <person name="Ksiezopolska E."/>
            <person name="Saus E."/>
            <person name="Boekhout T."/>
            <person name="Gacser A."/>
            <person name="Gabaldon T."/>
        </authorList>
    </citation>
    <scope>NUCLEOTIDE SEQUENCE [LARGE SCALE GENOMIC DNA]</scope>
    <source>
        <strain evidence="6 7">BP57</strain>
    </source>
</reference>
<dbReference type="PANTHER" id="PTHR33337:SF31">
    <property type="entry name" value="DUF636 DOMAIN PROTEIN (AFU_ORTHOLOGUE AFUA_2G12650)"/>
    <property type="match status" value="1"/>
</dbReference>
<name>A0A8H7ZC09_9ASCO</name>
<dbReference type="RefSeq" id="XP_067545801.1">
    <property type="nucleotide sequence ID" value="XM_067694848.1"/>
</dbReference>
<keyword evidence="2" id="KW-0479">Metal-binding</keyword>
<protein>
    <recommendedName>
        <fullName evidence="5">CENP-V/GFA domain-containing protein</fullName>
    </recommendedName>
</protein>
<keyword evidence="7" id="KW-1185">Reference proteome</keyword>
<dbReference type="Gene3D" id="3.90.1590.10">
    <property type="entry name" value="glutathione-dependent formaldehyde- activating enzyme (gfa)"/>
    <property type="match status" value="1"/>
</dbReference>
<keyword evidence="4" id="KW-0456">Lyase</keyword>
<proteinExistence type="inferred from homology"/>
<comment type="caution">
    <text evidence="6">The sequence shown here is derived from an EMBL/GenBank/DDBJ whole genome shotgun (WGS) entry which is preliminary data.</text>
</comment>